<organism evidence="22 23">
    <name type="scientific">Triparma columacea</name>
    <dbReference type="NCBI Taxonomy" id="722753"/>
    <lineage>
        <taxon>Eukaryota</taxon>
        <taxon>Sar</taxon>
        <taxon>Stramenopiles</taxon>
        <taxon>Ochrophyta</taxon>
        <taxon>Bolidophyceae</taxon>
        <taxon>Parmales</taxon>
        <taxon>Triparmaceae</taxon>
        <taxon>Triparma</taxon>
    </lineage>
</organism>
<evidence type="ECO:0000256" key="17">
    <source>
        <dbReference type="ARBA" id="ARBA00023180"/>
    </source>
</evidence>
<evidence type="ECO:0000256" key="6">
    <source>
        <dbReference type="ARBA" id="ARBA00011972"/>
    </source>
</evidence>
<dbReference type="EMBL" id="BRYA01001296">
    <property type="protein sequence ID" value="GMI41416.1"/>
    <property type="molecule type" value="Genomic_DNA"/>
</dbReference>
<feature type="region of interest" description="Disordered" evidence="20">
    <location>
        <begin position="424"/>
        <end position="443"/>
    </location>
</feature>
<keyword evidence="14" id="KW-0333">Golgi apparatus</keyword>
<evidence type="ECO:0000256" key="14">
    <source>
        <dbReference type="ARBA" id="ARBA00023034"/>
    </source>
</evidence>
<keyword evidence="15" id="KW-0472">Membrane</keyword>
<dbReference type="AlphaFoldDB" id="A0A9W7GCS3"/>
<feature type="signal peptide" evidence="21">
    <location>
        <begin position="1"/>
        <end position="24"/>
    </location>
</feature>
<evidence type="ECO:0000256" key="9">
    <source>
        <dbReference type="ARBA" id="ARBA00022692"/>
    </source>
</evidence>
<dbReference type="GO" id="GO:0030158">
    <property type="term" value="F:protein xylosyltransferase activity"/>
    <property type="evidence" value="ECO:0007669"/>
    <property type="project" value="UniProtKB-EC"/>
</dbReference>
<dbReference type="Pfam" id="PF02485">
    <property type="entry name" value="Branch"/>
    <property type="match status" value="1"/>
</dbReference>
<evidence type="ECO:0000313" key="23">
    <source>
        <dbReference type="Proteomes" id="UP001165065"/>
    </source>
</evidence>
<dbReference type="PANTHER" id="PTHR46025:SF3">
    <property type="entry name" value="XYLOSYLTRANSFERASE OXT"/>
    <property type="match status" value="1"/>
</dbReference>
<evidence type="ECO:0000313" key="22">
    <source>
        <dbReference type="EMBL" id="GMI41416.1"/>
    </source>
</evidence>
<keyword evidence="13" id="KW-1133">Transmembrane helix</keyword>
<sequence>MFIPTSLILPVILLLLLLPALSTAQSSKSSISSLPSSDSPPSPTQCPPCNDAGPIRLAYLINIHNSRTLKDAVSLLNAISAPNNLVLIHVDKKFPEVEWRGSELERIIENCGGCGTREMHSVADCKWGGWSMNEPVIWALDFLTFTYRGVFDKFITLSGDSLPTLTNEAMSSVVDQCLAGNNVVTSVWSETGFLPTRSTYFPEGWHKRTAYSHPIKLDYVQGGVNVSKDVHVYFGSQWMMLEPDFVYYIGESMRDSESLANSLKRAYLRDRRVVTDETFFPTLLMESGRFNSTLPGGGEGGIDVPGCEWIKTVRYERMDEHTPNAFGDLPNKQRYKAVEGTESKVWGPYFLGIYDLKDIKDSGALFIRKVSKEVEPNIYLMFPQENRAATEALPDIDWGSDGLNYEITKRPDFPWFNKEKELHARQKRESKKLGGGVGGGGEL</sequence>
<keyword evidence="8" id="KW-0808">Transferase</keyword>
<evidence type="ECO:0000256" key="3">
    <source>
        <dbReference type="ARBA" id="ARBA00004840"/>
    </source>
</evidence>
<evidence type="ECO:0000256" key="1">
    <source>
        <dbReference type="ARBA" id="ARBA00004323"/>
    </source>
</evidence>
<dbReference type="GO" id="GO:0005789">
    <property type="term" value="C:endoplasmic reticulum membrane"/>
    <property type="evidence" value="ECO:0007669"/>
    <property type="project" value="UniProtKB-SubCell"/>
</dbReference>
<evidence type="ECO:0000256" key="15">
    <source>
        <dbReference type="ARBA" id="ARBA00023136"/>
    </source>
</evidence>
<keyword evidence="17" id="KW-0325">Glycoprotein</keyword>
<keyword evidence="7" id="KW-0328">Glycosyltransferase</keyword>
<evidence type="ECO:0000256" key="5">
    <source>
        <dbReference type="ARBA" id="ARBA00010195"/>
    </source>
</evidence>
<gene>
    <name evidence="22" type="ORF">TrCOL_g11254</name>
</gene>
<comment type="subcellular location">
    <subcellularLocation>
        <location evidence="2">Endoplasmic reticulum membrane</location>
        <topology evidence="2">Single-pass type II membrane protein</topology>
    </subcellularLocation>
    <subcellularLocation>
        <location evidence="1">Golgi apparatus membrane</location>
        <topology evidence="1">Single-pass type II membrane protein</topology>
    </subcellularLocation>
</comment>
<evidence type="ECO:0000256" key="20">
    <source>
        <dbReference type="SAM" id="MobiDB-lite"/>
    </source>
</evidence>
<dbReference type="Proteomes" id="UP001165065">
    <property type="component" value="Unassembled WGS sequence"/>
</dbReference>
<dbReference type="PANTHER" id="PTHR46025">
    <property type="entry name" value="XYLOSYLTRANSFERASE OXT"/>
    <property type="match status" value="1"/>
</dbReference>
<dbReference type="InterPro" id="IPR043538">
    <property type="entry name" value="XYLT"/>
</dbReference>
<evidence type="ECO:0000256" key="11">
    <source>
        <dbReference type="ARBA" id="ARBA00022824"/>
    </source>
</evidence>
<keyword evidence="12" id="KW-0735">Signal-anchor</keyword>
<evidence type="ECO:0000256" key="8">
    <source>
        <dbReference type="ARBA" id="ARBA00022679"/>
    </source>
</evidence>
<evidence type="ECO:0000256" key="7">
    <source>
        <dbReference type="ARBA" id="ARBA00022676"/>
    </source>
</evidence>
<evidence type="ECO:0000256" key="18">
    <source>
        <dbReference type="ARBA" id="ARBA00042865"/>
    </source>
</evidence>
<evidence type="ECO:0000256" key="10">
    <source>
        <dbReference type="ARBA" id="ARBA00022723"/>
    </source>
</evidence>
<keyword evidence="10" id="KW-0479">Metal-binding</keyword>
<proteinExistence type="inferred from homology"/>
<dbReference type="OrthoDB" id="2019572at2759"/>
<dbReference type="GO" id="GO:0030166">
    <property type="term" value="P:proteoglycan biosynthetic process"/>
    <property type="evidence" value="ECO:0007669"/>
    <property type="project" value="InterPro"/>
</dbReference>
<evidence type="ECO:0000256" key="2">
    <source>
        <dbReference type="ARBA" id="ARBA00004648"/>
    </source>
</evidence>
<evidence type="ECO:0000256" key="19">
    <source>
        <dbReference type="ARBA" id="ARBA00047847"/>
    </source>
</evidence>
<comment type="pathway">
    <text evidence="3">Glycan metabolism; chondroitin sulfate biosynthesis.</text>
</comment>
<protein>
    <recommendedName>
        <fullName evidence="6">protein xylosyltransferase</fullName>
        <ecNumber evidence="6">2.4.2.26</ecNumber>
    </recommendedName>
    <alternativeName>
        <fullName evidence="18">Peptide O-xylosyltransferase</fullName>
    </alternativeName>
</protein>
<dbReference type="InterPro" id="IPR003406">
    <property type="entry name" value="Glyco_trans_14"/>
</dbReference>
<comment type="caution">
    <text evidence="22">The sequence shown here is derived from an EMBL/GenBank/DDBJ whole genome shotgun (WGS) entry which is preliminary data.</text>
</comment>
<comment type="similarity">
    <text evidence="5">Belongs to the glycosyltransferase 14 family. XylT subfamily.</text>
</comment>
<evidence type="ECO:0000256" key="16">
    <source>
        <dbReference type="ARBA" id="ARBA00023157"/>
    </source>
</evidence>
<keyword evidence="9" id="KW-0812">Transmembrane</keyword>
<dbReference type="GO" id="GO:0000139">
    <property type="term" value="C:Golgi membrane"/>
    <property type="evidence" value="ECO:0007669"/>
    <property type="project" value="UniProtKB-SubCell"/>
</dbReference>
<evidence type="ECO:0000256" key="21">
    <source>
        <dbReference type="SAM" id="SignalP"/>
    </source>
</evidence>
<comment type="catalytic activity">
    <reaction evidence="19">
        <text>UDP-alpha-D-xylose + L-seryl-[protein] = 3-O-(beta-D-xylosyl)-L-seryl-[protein] + UDP + H(+)</text>
        <dbReference type="Rhea" id="RHEA:50192"/>
        <dbReference type="Rhea" id="RHEA-COMP:9863"/>
        <dbReference type="Rhea" id="RHEA-COMP:12567"/>
        <dbReference type="ChEBI" id="CHEBI:15378"/>
        <dbReference type="ChEBI" id="CHEBI:29999"/>
        <dbReference type="ChEBI" id="CHEBI:57632"/>
        <dbReference type="ChEBI" id="CHEBI:58223"/>
        <dbReference type="ChEBI" id="CHEBI:132085"/>
        <dbReference type="EC" id="2.4.2.26"/>
    </reaction>
</comment>
<keyword evidence="23" id="KW-1185">Reference proteome</keyword>
<dbReference type="EC" id="2.4.2.26" evidence="6"/>
<keyword evidence="11" id="KW-0256">Endoplasmic reticulum</keyword>
<name>A0A9W7GCS3_9STRA</name>
<comment type="pathway">
    <text evidence="4">Glycan metabolism; heparan sulfate biosynthesis.</text>
</comment>
<feature type="chain" id="PRO_5040898495" description="protein xylosyltransferase" evidence="21">
    <location>
        <begin position="25"/>
        <end position="443"/>
    </location>
</feature>
<dbReference type="GO" id="GO:0046872">
    <property type="term" value="F:metal ion binding"/>
    <property type="evidence" value="ECO:0007669"/>
    <property type="project" value="UniProtKB-KW"/>
</dbReference>
<evidence type="ECO:0000256" key="12">
    <source>
        <dbReference type="ARBA" id="ARBA00022968"/>
    </source>
</evidence>
<accession>A0A9W7GCS3</accession>
<keyword evidence="16" id="KW-1015">Disulfide bond</keyword>
<feature type="compositionally biased region" description="Gly residues" evidence="20">
    <location>
        <begin position="433"/>
        <end position="443"/>
    </location>
</feature>
<evidence type="ECO:0000256" key="13">
    <source>
        <dbReference type="ARBA" id="ARBA00022989"/>
    </source>
</evidence>
<reference evidence="23" key="1">
    <citation type="journal article" date="2023" name="Commun. Biol.">
        <title>Genome analysis of Parmales, the sister group of diatoms, reveals the evolutionary specialization of diatoms from phago-mixotrophs to photoautotrophs.</title>
        <authorList>
            <person name="Ban H."/>
            <person name="Sato S."/>
            <person name="Yoshikawa S."/>
            <person name="Yamada K."/>
            <person name="Nakamura Y."/>
            <person name="Ichinomiya M."/>
            <person name="Sato N."/>
            <person name="Blanc-Mathieu R."/>
            <person name="Endo H."/>
            <person name="Kuwata A."/>
            <person name="Ogata H."/>
        </authorList>
    </citation>
    <scope>NUCLEOTIDE SEQUENCE [LARGE SCALE GENOMIC DNA]</scope>
</reference>
<keyword evidence="21" id="KW-0732">Signal</keyword>
<evidence type="ECO:0000256" key="4">
    <source>
        <dbReference type="ARBA" id="ARBA00005093"/>
    </source>
</evidence>